<keyword evidence="1" id="KW-0238">DNA-binding</keyword>
<dbReference type="InterPro" id="IPR036457">
    <property type="entry name" value="PPM-type-like_dom_sf"/>
</dbReference>
<feature type="domain" description="HTH merR-type" evidence="2">
    <location>
        <begin position="4"/>
        <end position="74"/>
    </location>
</feature>
<dbReference type="PANTHER" id="PTHR30204">
    <property type="entry name" value="REDOX-CYCLING DRUG-SENSING TRANSCRIPTIONAL ACTIVATOR SOXR"/>
    <property type="match status" value="1"/>
</dbReference>
<protein>
    <submittedName>
        <fullName evidence="4">MerR family transcriptional regulator</fullName>
    </submittedName>
</protein>
<comment type="caution">
    <text evidence="4">The sequence shown here is derived from an EMBL/GenBank/DDBJ whole genome shotgun (WGS) entry which is preliminary data.</text>
</comment>
<dbReference type="SUPFAM" id="SSF81606">
    <property type="entry name" value="PP2C-like"/>
    <property type="match status" value="1"/>
</dbReference>
<evidence type="ECO:0000313" key="4">
    <source>
        <dbReference type="EMBL" id="MBR7826449.1"/>
    </source>
</evidence>
<dbReference type="PROSITE" id="PS50937">
    <property type="entry name" value="HTH_MERR_2"/>
    <property type="match status" value="1"/>
</dbReference>
<dbReference type="InterPro" id="IPR047057">
    <property type="entry name" value="MerR_fam"/>
</dbReference>
<keyword evidence="5" id="KW-1185">Reference proteome</keyword>
<dbReference type="EMBL" id="JAGSOH010000017">
    <property type="protein sequence ID" value="MBR7826449.1"/>
    <property type="molecule type" value="Genomic_DNA"/>
</dbReference>
<dbReference type="GO" id="GO:0003700">
    <property type="term" value="F:DNA-binding transcription factor activity"/>
    <property type="evidence" value="ECO:0007669"/>
    <property type="project" value="InterPro"/>
</dbReference>
<dbReference type="SMART" id="SM00332">
    <property type="entry name" value="PP2Cc"/>
    <property type="match status" value="1"/>
</dbReference>
<name>A0A941ECE1_9ACTN</name>
<evidence type="ECO:0000259" key="2">
    <source>
        <dbReference type="PROSITE" id="PS50937"/>
    </source>
</evidence>
<gene>
    <name evidence="4" type="ORF">KDK95_09060</name>
</gene>
<dbReference type="PANTHER" id="PTHR30204:SF97">
    <property type="entry name" value="MERR FAMILY REGULATORY PROTEIN"/>
    <property type="match status" value="1"/>
</dbReference>
<dbReference type="SMART" id="SM00331">
    <property type="entry name" value="PP2C_SIG"/>
    <property type="match status" value="1"/>
</dbReference>
<evidence type="ECO:0000259" key="3">
    <source>
        <dbReference type="PROSITE" id="PS51746"/>
    </source>
</evidence>
<feature type="domain" description="PPM-type phosphatase" evidence="3">
    <location>
        <begin position="131"/>
        <end position="356"/>
    </location>
</feature>
<dbReference type="GO" id="GO:0003677">
    <property type="term" value="F:DNA binding"/>
    <property type="evidence" value="ECO:0007669"/>
    <property type="project" value="UniProtKB-KW"/>
</dbReference>
<dbReference type="Proteomes" id="UP000676325">
    <property type="component" value="Unassembled WGS sequence"/>
</dbReference>
<dbReference type="Pfam" id="PF13411">
    <property type="entry name" value="MerR_1"/>
    <property type="match status" value="1"/>
</dbReference>
<accession>A0A941ECE1</accession>
<dbReference type="CDD" id="cd01107">
    <property type="entry name" value="HTH_BmrR"/>
    <property type="match status" value="1"/>
</dbReference>
<dbReference type="InterPro" id="IPR001932">
    <property type="entry name" value="PPM-type_phosphatase-like_dom"/>
</dbReference>
<evidence type="ECO:0000256" key="1">
    <source>
        <dbReference type="ARBA" id="ARBA00023125"/>
    </source>
</evidence>
<sequence length="358" mass="38796">MEALLTIGAFARTSRLSIKALRLYDEIGLLPPACTDPETGYRYYAPAQLERARLVAWLRRVGMPLAGIRRVCDLRESDRGAAVGEIREYWARVEADTAARRELVAFLIEQLSGKDDIMTTSQTTARPLRMRYAALSDRGSVRTRNLDAAYAGPRLFAVADGFGERGDAASSRAIDTLRAVDAVESGDLLNVLQDAVDRAHRAVGEIGEESSSGTTLTAMLWTGSELGLVHIGDSRAYLLRDGSLRQITHDHTLVQSMLDEGRITPQEAESHPQRTLLVQAVGASDTTPEPELRVTDVRAGDRYLLCTDGLSRSVAESEIRRVVQGSEEPAEAVAALIELAGQAGGEDNVACVVAHVAE</sequence>
<dbReference type="SUPFAM" id="SSF46955">
    <property type="entry name" value="Putative DNA-binding domain"/>
    <property type="match status" value="1"/>
</dbReference>
<dbReference type="Gene3D" id="3.60.40.10">
    <property type="entry name" value="PPM-type phosphatase domain"/>
    <property type="match status" value="1"/>
</dbReference>
<organism evidence="4 5">
    <name type="scientific">Actinospica acidithermotolerans</name>
    <dbReference type="NCBI Taxonomy" id="2828514"/>
    <lineage>
        <taxon>Bacteria</taxon>
        <taxon>Bacillati</taxon>
        <taxon>Actinomycetota</taxon>
        <taxon>Actinomycetes</taxon>
        <taxon>Catenulisporales</taxon>
        <taxon>Actinospicaceae</taxon>
        <taxon>Actinospica</taxon>
    </lineage>
</organism>
<proteinExistence type="predicted"/>
<dbReference type="AlphaFoldDB" id="A0A941ECE1"/>
<dbReference type="Pfam" id="PF13672">
    <property type="entry name" value="PP2C_2"/>
    <property type="match status" value="1"/>
</dbReference>
<dbReference type="InterPro" id="IPR000551">
    <property type="entry name" value="MerR-type_HTH_dom"/>
</dbReference>
<evidence type="ECO:0000313" key="5">
    <source>
        <dbReference type="Proteomes" id="UP000676325"/>
    </source>
</evidence>
<dbReference type="SMART" id="SM00422">
    <property type="entry name" value="HTH_MERR"/>
    <property type="match status" value="1"/>
</dbReference>
<dbReference type="InterPro" id="IPR009061">
    <property type="entry name" value="DNA-bd_dom_put_sf"/>
</dbReference>
<dbReference type="RefSeq" id="WP_212517599.1">
    <property type="nucleotide sequence ID" value="NZ_JAGSOH010000017.1"/>
</dbReference>
<dbReference type="CDD" id="cd00143">
    <property type="entry name" value="PP2Cc"/>
    <property type="match status" value="1"/>
</dbReference>
<reference evidence="4" key="1">
    <citation type="submission" date="2021-04" db="EMBL/GenBank/DDBJ databases">
        <title>Genome based classification of Actinospica acidithermotolerans sp. nov., an actinobacterium isolated from an Indonesian hot spring.</title>
        <authorList>
            <person name="Kusuma A.B."/>
            <person name="Putra K.E."/>
            <person name="Nafisah S."/>
            <person name="Loh J."/>
            <person name="Nouioui I."/>
            <person name="Goodfellow M."/>
        </authorList>
    </citation>
    <scope>NUCLEOTIDE SEQUENCE</scope>
    <source>
        <strain evidence="4">MGRD01-02</strain>
    </source>
</reference>
<dbReference type="Gene3D" id="1.10.1660.10">
    <property type="match status" value="1"/>
</dbReference>
<dbReference type="PROSITE" id="PS51746">
    <property type="entry name" value="PPM_2"/>
    <property type="match status" value="1"/>
</dbReference>
<dbReference type="PROSITE" id="PS00552">
    <property type="entry name" value="HTH_MERR_1"/>
    <property type="match status" value="1"/>
</dbReference>